<evidence type="ECO:0000259" key="3">
    <source>
        <dbReference type="Pfam" id="PF13458"/>
    </source>
</evidence>
<evidence type="ECO:0000256" key="1">
    <source>
        <dbReference type="ARBA" id="ARBA00010062"/>
    </source>
</evidence>
<dbReference type="SUPFAM" id="SSF53822">
    <property type="entry name" value="Periplasmic binding protein-like I"/>
    <property type="match status" value="1"/>
</dbReference>
<dbReference type="Gene3D" id="3.40.50.2300">
    <property type="match status" value="2"/>
</dbReference>
<dbReference type="CDD" id="cd19979">
    <property type="entry name" value="PBP1_ABC_ligand_binding-like"/>
    <property type="match status" value="1"/>
</dbReference>
<proteinExistence type="inferred from homology"/>
<evidence type="ECO:0000313" key="4">
    <source>
        <dbReference type="EMBL" id="NEX59627.1"/>
    </source>
</evidence>
<evidence type="ECO:0000313" key="5">
    <source>
        <dbReference type="Proteomes" id="UP000482155"/>
    </source>
</evidence>
<comment type="similarity">
    <text evidence="1">Belongs to the leucine-binding protein family.</text>
</comment>
<dbReference type="InterPro" id="IPR028081">
    <property type="entry name" value="Leu-bd"/>
</dbReference>
<dbReference type="Proteomes" id="UP000482155">
    <property type="component" value="Unassembled WGS sequence"/>
</dbReference>
<feature type="domain" description="Leucine-binding protein" evidence="3">
    <location>
        <begin position="14"/>
        <end position="330"/>
    </location>
</feature>
<dbReference type="Pfam" id="PF13458">
    <property type="entry name" value="Peripla_BP_6"/>
    <property type="match status" value="1"/>
</dbReference>
<dbReference type="AlphaFoldDB" id="A0A6B3SFF4"/>
<protein>
    <submittedName>
        <fullName evidence="4">ABC transporter substrate-binding protein</fullName>
    </submittedName>
</protein>
<keyword evidence="5" id="KW-1185">Reference proteome</keyword>
<evidence type="ECO:0000256" key="2">
    <source>
        <dbReference type="ARBA" id="ARBA00022729"/>
    </source>
</evidence>
<gene>
    <name evidence="4" type="ORF">G3574_00915</name>
</gene>
<organism evidence="4 5">
    <name type="scientific">Noviherbaspirillum galbum</name>
    <dbReference type="NCBI Taxonomy" id="2709383"/>
    <lineage>
        <taxon>Bacteria</taxon>
        <taxon>Pseudomonadati</taxon>
        <taxon>Pseudomonadota</taxon>
        <taxon>Betaproteobacteria</taxon>
        <taxon>Burkholderiales</taxon>
        <taxon>Oxalobacteraceae</taxon>
        <taxon>Noviherbaspirillum</taxon>
    </lineage>
</organism>
<dbReference type="InterPro" id="IPR051010">
    <property type="entry name" value="BCAA_transport"/>
</dbReference>
<dbReference type="PANTHER" id="PTHR30483:SF6">
    <property type="entry name" value="PERIPLASMIC BINDING PROTEIN OF ABC TRANSPORTER FOR NATURAL AMINO ACIDS"/>
    <property type="match status" value="1"/>
</dbReference>
<dbReference type="EMBL" id="JAAIVB010000006">
    <property type="protein sequence ID" value="NEX59627.1"/>
    <property type="molecule type" value="Genomic_DNA"/>
</dbReference>
<reference evidence="4 5" key="1">
    <citation type="submission" date="2020-02" db="EMBL/GenBank/DDBJ databases">
        <authorList>
            <person name="Kim M.K."/>
        </authorList>
    </citation>
    <scope>NUCLEOTIDE SEQUENCE [LARGE SCALE GENOMIC DNA]</scope>
    <source>
        <strain evidence="4 5">17J57-3</strain>
    </source>
</reference>
<dbReference type="InterPro" id="IPR028082">
    <property type="entry name" value="Peripla_BP_I"/>
</dbReference>
<name>A0A6B3SFF4_9BURK</name>
<comment type="caution">
    <text evidence="4">The sequence shown here is derived from an EMBL/GenBank/DDBJ whole genome shotgun (WGS) entry which is preliminary data.</text>
</comment>
<sequence length="366" mass="40184">MLIGLDGEYDLDNSISAEAVELGLKVAIAEINAAGGVLGGRKIQLVTRGHRSMPARGIKNIQEFARMPDLVAVFGGRFSPVIIEELPTLKDANVPFMAVWSSADMIIDNGMSPNFAFRLSLRDSLAMPKMLSVARKRGIERVGLLLTNTSWGRSNLAAANQYEQNSRLPRIVHSTWYNWRDASLLDKYQSLRAKGAQAIILVANDDEAATLVKEMATLPATQRVPILSHWGITGGEFAKQAGPALQAVDLSVIQTFSFFQASKEKVDHFLRQAAKVSDVRKIEDIKGPVGVAHAYDMMHILARAIAIAGSTDRAKVRDAMERVSEYQGLVRHYKPPFSPARHEALGPEQLIMARYRADGVLVPSKD</sequence>
<keyword evidence="2" id="KW-0732">Signal</keyword>
<dbReference type="PANTHER" id="PTHR30483">
    <property type="entry name" value="LEUCINE-SPECIFIC-BINDING PROTEIN"/>
    <property type="match status" value="1"/>
</dbReference>
<accession>A0A6B3SFF4</accession>